<reference evidence="7 8" key="1">
    <citation type="journal article" date="2011" name="Stand. Genomic Sci.">
        <title>Complete genome sequence of Rhodospirillum rubrum type strain (S1).</title>
        <authorList>
            <person name="Munk A.C."/>
            <person name="Copeland A."/>
            <person name="Lucas S."/>
            <person name="Lapidus A."/>
            <person name="Del Rio T.G."/>
            <person name="Barry K."/>
            <person name="Detter J.C."/>
            <person name="Hammon N."/>
            <person name="Israni S."/>
            <person name="Pitluck S."/>
            <person name="Brettin T."/>
            <person name="Bruce D."/>
            <person name="Han C."/>
            <person name="Tapia R."/>
            <person name="Gilna P."/>
            <person name="Schmutz J."/>
            <person name="Larimer F."/>
            <person name="Land M."/>
            <person name="Kyrpides N.C."/>
            <person name="Mavromatis K."/>
            <person name="Richardson P."/>
            <person name="Rohde M."/>
            <person name="Goker M."/>
            <person name="Klenk H.P."/>
            <person name="Zhang Y."/>
            <person name="Roberts G.P."/>
            <person name="Reslewic S."/>
            <person name="Schwartz D.C."/>
        </authorList>
    </citation>
    <scope>NUCLEOTIDE SEQUENCE [LARGE SCALE GENOMIC DNA]</scope>
    <source>
        <strain evidence="8">ATCC 11170 / ATH 1.1.1 / DSM 467 / LMG 4362 / NCIMB 8255 / S1</strain>
    </source>
</reference>
<keyword evidence="5 6" id="KW-0472">Membrane</keyword>
<name>Q2RMY9_RHORT</name>
<feature type="transmembrane region" description="Helical" evidence="6">
    <location>
        <begin position="74"/>
        <end position="92"/>
    </location>
</feature>
<dbReference type="PATRIC" id="fig|269796.9.peg.3836"/>
<dbReference type="EMBL" id="CP000230">
    <property type="protein sequence ID" value="ABC24506.1"/>
    <property type="molecule type" value="Genomic_DNA"/>
</dbReference>
<feature type="transmembrane region" description="Helical" evidence="6">
    <location>
        <begin position="147"/>
        <end position="172"/>
    </location>
</feature>
<feature type="transmembrane region" description="Helical" evidence="6">
    <location>
        <begin position="6"/>
        <end position="28"/>
    </location>
</feature>
<keyword evidence="8" id="KW-1185">Reference proteome</keyword>
<dbReference type="PANTHER" id="PTHR30086:SF19">
    <property type="entry name" value="THREONINE EFFLUX PROTEIN"/>
    <property type="match status" value="1"/>
</dbReference>
<keyword evidence="3 6" id="KW-0812">Transmembrane</keyword>
<comment type="subcellular location">
    <subcellularLocation>
        <location evidence="1">Cell membrane</location>
        <topology evidence="1">Multi-pass membrane protein</topology>
    </subcellularLocation>
</comment>
<evidence type="ECO:0000256" key="3">
    <source>
        <dbReference type="ARBA" id="ARBA00022692"/>
    </source>
</evidence>
<dbReference type="EnsemblBacteria" id="ABC24506">
    <property type="protein sequence ID" value="ABC24506"/>
    <property type="gene ID" value="Rru_A3712"/>
</dbReference>
<dbReference type="PANTHER" id="PTHR30086">
    <property type="entry name" value="ARGININE EXPORTER PROTEIN ARGO"/>
    <property type="match status" value="1"/>
</dbReference>
<evidence type="ECO:0000256" key="4">
    <source>
        <dbReference type="ARBA" id="ARBA00022989"/>
    </source>
</evidence>
<feature type="transmembrane region" description="Helical" evidence="6">
    <location>
        <begin position="40"/>
        <end position="62"/>
    </location>
</feature>
<dbReference type="eggNOG" id="COG1280">
    <property type="taxonomic scope" value="Bacteria"/>
</dbReference>
<dbReference type="Proteomes" id="UP000001929">
    <property type="component" value="Chromosome"/>
</dbReference>
<evidence type="ECO:0000256" key="2">
    <source>
        <dbReference type="ARBA" id="ARBA00022475"/>
    </source>
</evidence>
<dbReference type="KEGG" id="rru:Rru_A3712"/>
<gene>
    <name evidence="7" type="ordered locus">Rru_A3712</name>
</gene>
<keyword evidence="4 6" id="KW-1133">Transmembrane helix</keyword>
<keyword evidence="2" id="KW-1003">Cell membrane</keyword>
<evidence type="ECO:0000256" key="1">
    <source>
        <dbReference type="ARBA" id="ARBA00004651"/>
    </source>
</evidence>
<proteinExistence type="predicted"/>
<dbReference type="InterPro" id="IPR001123">
    <property type="entry name" value="LeuE-type"/>
</dbReference>
<evidence type="ECO:0000313" key="7">
    <source>
        <dbReference type="EMBL" id="ABC24506.1"/>
    </source>
</evidence>
<dbReference type="RefSeq" id="WP_011391459.1">
    <property type="nucleotide sequence ID" value="NC_007643.1"/>
</dbReference>
<protein>
    <submittedName>
        <fullName evidence="7">Lysine exporter protein (LYSE/YGGA)</fullName>
    </submittedName>
</protein>
<accession>Q2RMY9</accession>
<dbReference type="AlphaFoldDB" id="Q2RMY9"/>
<dbReference type="HOGENOM" id="CLU_079569_0_0_5"/>
<evidence type="ECO:0000256" key="5">
    <source>
        <dbReference type="ARBA" id="ARBA00023136"/>
    </source>
</evidence>
<sequence>MPEVVALIGILGALLIGAISPGPSFVLVSRLALARSRRDGIAAALGMGLGGALFGTIALLGLNALLVEVPWLNGALKLIGGGYLLILALRIWRGAAQPLAIPAAGAAVVSAPGRSFVLAFVTQISNPKTAVVYAGIFAALLPAHPPFWMLAALPPLICVVEASWYVLVALAFSANRPRALYLSSKRRIDRCAGAVMGALGARLVAEAVSPR</sequence>
<evidence type="ECO:0000313" key="8">
    <source>
        <dbReference type="Proteomes" id="UP000001929"/>
    </source>
</evidence>
<evidence type="ECO:0000256" key="6">
    <source>
        <dbReference type="SAM" id="Phobius"/>
    </source>
</evidence>
<organism evidence="7 8">
    <name type="scientific">Rhodospirillum rubrum (strain ATCC 11170 / ATH 1.1.1 / DSM 467 / LMG 4362 / NCIMB 8255 / S1)</name>
    <dbReference type="NCBI Taxonomy" id="269796"/>
    <lineage>
        <taxon>Bacteria</taxon>
        <taxon>Pseudomonadati</taxon>
        <taxon>Pseudomonadota</taxon>
        <taxon>Alphaproteobacteria</taxon>
        <taxon>Rhodospirillales</taxon>
        <taxon>Rhodospirillaceae</taxon>
        <taxon>Rhodospirillum</taxon>
    </lineage>
</organism>
<dbReference type="GO" id="GO:0005886">
    <property type="term" value="C:plasma membrane"/>
    <property type="evidence" value="ECO:0007669"/>
    <property type="project" value="UniProtKB-SubCell"/>
</dbReference>
<dbReference type="Pfam" id="PF01810">
    <property type="entry name" value="LysE"/>
    <property type="match status" value="1"/>
</dbReference>
<dbReference type="STRING" id="269796.Rru_A3712"/>
<dbReference type="GO" id="GO:0015171">
    <property type="term" value="F:amino acid transmembrane transporter activity"/>
    <property type="evidence" value="ECO:0007669"/>
    <property type="project" value="TreeGrafter"/>
</dbReference>